<feature type="transmembrane region" description="Helical" evidence="8">
    <location>
        <begin position="26"/>
        <end position="44"/>
    </location>
</feature>
<evidence type="ECO:0000256" key="1">
    <source>
        <dbReference type="ARBA" id="ARBA00004651"/>
    </source>
</evidence>
<evidence type="ECO:0000256" key="4">
    <source>
        <dbReference type="ARBA" id="ARBA00022475"/>
    </source>
</evidence>
<dbReference type="Gene3D" id="1.20.1250.20">
    <property type="entry name" value="MFS general substrate transporter like domains"/>
    <property type="match status" value="1"/>
</dbReference>
<protein>
    <submittedName>
        <fullName evidence="10">Permease of the major facilitator superfamily</fullName>
    </submittedName>
</protein>
<evidence type="ECO:0000259" key="9">
    <source>
        <dbReference type="PROSITE" id="PS50850"/>
    </source>
</evidence>
<feature type="transmembrane region" description="Helical" evidence="8">
    <location>
        <begin position="119"/>
        <end position="140"/>
    </location>
</feature>
<dbReference type="RefSeq" id="WP_087007140.1">
    <property type="nucleotide sequence ID" value="NZ_FWFF01000014.1"/>
</dbReference>
<dbReference type="PANTHER" id="PTHR23501">
    <property type="entry name" value="MAJOR FACILITATOR SUPERFAMILY"/>
    <property type="match status" value="1"/>
</dbReference>
<feature type="transmembrane region" description="Helical" evidence="8">
    <location>
        <begin position="375"/>
        <end position="400"/>
    </location>
</feature>
<feature type="transmembrane region" description="Helical" evidence="8">
    <location>
        <begin position="421"/>
        <end position="440"/>
    </location>
</feature>
<feature type="transmembrane region" description="Helical" evidence="8">
    <location>
        <begin position="286"/>
        <end position="305"/>
    </location>
</feature>
<keyword evidence="11" id="KW-1185">Reference proteome</keyword>
<feature type="transmembrane region" description="Helical" evidence="8">
    <location>
        <begin position="214"/>
        <end position="236"/>
    </location>
</feature>
<feature type="domain" description="Major facilitator superfamily (MFS) profile" evidence="9">
    <location>
        <begin position="29"/>
        <end position="513"/>
    </location>
</feature>
<dbReference type="InterPro" id="IPR011701">
    <property type="entry name" value="MFS"/>
</dbReference>
<feature type="transmembrane region" description="Helical" evidence="8">
    <location>
        <begin position="350"/>
        <end position="369"/>
    </location>
</feature>
<dbReference type="SUPFAM" id="SSF103473">
    <property type="entry name" value="MFS general substrate transporter"/>
    <property type="match status" value="1"/>
</dbReference>
<feature type="transmembrane region" description="Helical" evidence="8">
    <location>
        <begin position="180"/>
        <end position="202"/>
    </location>
</feature>
<dbReference type="AlphaFoldDB" id="A0A1X6XG45"/>
<dbReference type="NCBIfam" id="TIGR00711">
    <property type="entry name" value="efflux_EmrB"/>
    <property type="match status" value="1"/>
</dbReference>
<feature type="transmembrane region" description="Helical" evidence="8">
    <location>
        <begin position="94"/>
        <end position="113"/>
    </location>
</feature>
<comment type="similarity">
    <text evidence="2">Belongs to the major facilitator superfamily. TCR/Tet family.</text>
</comment>
<evidence type="ECO:0000256" key="6">
    <source>
        <dbReference type="ARBA" id="ARBA00022989"/>
    </source>
</evidence>
<organism evidence="10 11">
    <name type="scientific">Brevibacterium yomogidense</name>
    <dbReference type="NCBI Taxonomy" id="946573"/>
    <lineage>
        <taxon>Bacteria</taxon>
        <taxon>Bacillati</taxon>
        <taxon>Actinomycetota</taxon>
        <taxon>Actinomycetes</taxon>
        <taxon>Micrococcales</taxon>
        <taxon>Brevibacteriaceae</taxon>
        <taxon>Brevibacterium</taxon>
    </lineage>
</organism>
<name>A0A1X6XG45_9MICO</name>
<evidence type="ECO:0000256" key="5">
    <source>
        <dbReference type="ARBA" id="ARBA00022692"/>
    </source>
</evidence>
<evidence type="ECO:0000313" key="10">
    <source>
        <dbReference type="EMBL" id="SLM98100.1"/>
    </source>
</evidence>
<dbReference type="InterPro" id="IPR036259">
    <property type="entry name" value="MFS_trans_sf"/>
</dbReference>
<dbReference type="PANTHER" id="PTHR23501:SF197">
    <property type="entry name" value="COMD"/>
    <property type="match status" value="1"/>
</dbReference>
<dbReference type="InterPro" id="IPR020846">
    <property type="entry name" value="MFS_dom"/>
</dbReference>
<dbReference type="CDD" id="cd17502">
    <property type="entry name" value="MFS_Azr1_MDR_like"/>
    <property type="match status" value="1"/>
</dbReference>
<evidence type="ECO:0000256" key="8">
    <source>
        <dbReference type="SAM" id="Phobius"/>
    </source>
</evidence>
<evidence type="ECO:0000313" key="11">
    <source>
        <dbReference type="Proteomes" id="UP000196581"/>
    </source>
</evidence>
<dbReference type="PROSITE" id="PS50850">
    <property type="entry name" value="MFS"/>
    <property type="match status" value="1"/>
</dbReference>
<dbReference type="EMBL" id="FWFF01000014">
    <property type="protein sequence ID" value="SLM98100.1"/>
    <property type="molecule type" value="Genomic_DNA"/>
</dbReference>
<feature type="transmembrane region" description="Helical" evidence="8">
    <location>
        <begin position="486"/>
        <end position="508"/>
    </location>
</feature>
<dbReference type="GO" id="GO:0022857">
    <property type="term" value="F:transmembrane transporter activity"/>
    <property type="evidence" value="ECO:0007669"/>
    <property type="project" value="InterPro"/>
</dbReference>
<dbReference type="Pfam" id="PF07690">
    <property type="entry name" value="MFS_1"/>
    <property type="match status" value="1"/>
</dbReference>
<keyword evidence="6 8" id="KW-1133">Transmembrane helix</keyword>
<dbReference type="PRINTS" id="PR01036">
    <property type="entry name" value="TCRTETB"/>
</dbReference>
<dbReference type="Gene3D" id="1.20.1720.10">
    <property type="entry name" value="Multidrug resistance protein D"/>
    <property type="match status" value="1"/>
</dbReference>
<feature type="transmembrane region" description="Helical" evidence="8">
    <location>
        <begin position="64"/>
        <end position="82"/>
    </location>
</feature>
<sequence>MGSRSDAPALAPADGQAASAPATGQIVVLFVGLMLAMFMFSLNQTVLATALPTIVGELNGVDRMLWIQTGFMLASTILMPAYGRLGDQFGRKSFFIAAISIFIGGSFIGFLAPTMDWLIAGRIVQGVGGGGMMILSQAIIASVVPARQRGKYMGIMGSVFAVSSVAGPLIGGWLTEGPGWRWAFLLSLPLGVLAIISTAVFFREDSSTRTGERSVDVIGLALIAVFTSSVVLVSAWGGTQFAWASPEIIGLIAAGVLAAVAFVFVELRVSAPIIPMWLFKDRNFTLASLAGISMSVGMFGVISYMPTYLQMTHELTPANAGLSMIPLMATMLVVGTSVGFLIARTGRYKAYPIAGLFTATVGMILLATLQPDTPVWALMLFLAVFGTGLGLALQQLVLIVQNSFPVRMVGTATASNNYFRQVGGTLGMSLVGTLFTSRLMTNLESGLSAVPGGAGDIGSANSLTPDLVAHLPGPMYDLVVNAYNDALVPLFLWLAPLTLIGGVIACFIEPKPLATTNEPVDTTSLEENGEPAGR</sequence>
<gene>
    <name evidence="10" type="ORF">FM105_08255</name>
</gene>
<reference evidence="11" key="1">
    <citation type="submission" date="2017-02" db="EMBL/GenBank/DDBJ databases">
        <authorList>
            <person name="Dridi B."/>
        </authorList>
    </citation>
    <scope>NUCLEOTIDE SEQUENCE [LARGE SCALE GENOMIC DNA]</scope>
    <source>
        <strain evidence="11">B Co 03.10</strain>
    </source>
</reference>
<feature type="transmembrane region" description="Helical" evidence="8">
    <location>
        <begin position="325"/>
        <end position="343"/>
    </location>
</feature>
<evidence type="ECO:0000256" key="7">
    <source>
        <dbReference type="ARBA" id="ARBA00023136"/>
    </source>
</evidence>
<dbReference type="FunFam" id="1.20.1720.10:FF:000004">
    <property type="entry name" value="EmrB/QacA family drug resistance transporter"/>
    <property type="match status" value="1"/>
</dbReference>
<dbReference type="Proteomes" id="UP000196581">
    <property type="component" value="Unassembled WGS sequence"/>
</dbReference>
<keyword evidence="3" id="KW-0813">Transport</keyword>
<keyword evidence="4" id="KW-1003">Cell membrane</keyword>
<evidence type="ECO:0000256" key="2">
    <source>
        <dbReference type="ARBA" id="ARBA00007520"/>
    </source>
</evidence>
<keyword evidence="5 8" id="KW-0812">Transmembrane</keyword>
<proteinExistence type="inferred from homology"/>
<dbReference type="InterPro" id="IPR004638">
    <property type="entry name" value="EmrB-like"/>
</dbReference>
<dbReference type="GO" id="GO:0005886">
    <property type="term" value="C:plasma membrane"/>
    <property type="evidence" value="ECO:0007669"/>
    <property type="project" value="UniProtKB-SubCell"/>
</dbReference>
<feature type="transmembrane region" description="Helical" evidence="8">
    <location>
        <begin position="152"/>
        <end position="174"/>
    </location>
</feature>
<keyword evidence="7 8" id="KW-0472">Membrane</keyword>
<comment type="subcellular location">
    <subcellularLocation>
        <location evidence="1">Cell membrane</location>
        <topology evidence="1">Multi-pass membrane protein</topology>
    </subcellularLocation>
</comment>
<feature type="transmembrane region" description="Helical" evidence="8">
    <location>
        <begin position="248"/>
        <end position="265"/>
    </location>
</feature>
<evidence type="ECO:0000256" key="3">
    <source>
        <dbReference type="ARBA" id="ARBA00022448"/>
    </source>
</evidence>
<accession>A0A1X6XG45</accession>